<evidence type="ECO:0000256" key="20">
    <source>
        <dbReference type="ARBA" id="ARBA00034107"/>
    </source>
</evidence>
<feature type="transmembrane region" description="Helical" evidence="21">
    <location>
        <begin position="381"/>
        <end position="405"/>
    </location>
</feature>
<keyword evidence="12" id="KW-0770">Synapse</keyword>
<dbReference type="GO" id="GO:0007367">
    <property type="term" value="P:segment polarity determination"/>
    <property type="evidence" value="ECO:0007669"/>
    <property type="project" value="UniProtKB-KW"/>
</dbReference>
<evidence type="ECO:0000256" key="7">
    <source>
        <dbReference type="ARBA" id="ARBA00022687"/>
    </source>
</evidence>
<feature type="transmembrane region" description="Helical" evidence="21">
    <location>
        <begin position="235"/>
        <end position="255"/>
    </location>
</feature>
<keyword evidence="13" id="KW-0333">Golgi apparatus</keyword>
<evidence type="ECO:0000256" key="18">
    <source>
        <dbReference type="ARBA" id="ARBA00025880"/>
    </source>
</evidence>
<dbReference type="AlphaFoldDB" id="A0A9N9X266"/>
<dbReference type="InterPro" id="IPR009551">
    <property type="entry name" value="Wntless"/>
</dbReference>
<accession>A0A9N9X266</accession>
<name>A0A9N9X266_PHACE</name>
<evidence type="ECO:0000259" key="23">
    <source>
        <dbReference type="Pfam" id="PF21883"/>
    </source>
</evidence>
<feature type="domain" description="Wntless GOLD" evidence="23">
    <location>
        <begin position="48"/>
        <end position="227"/>
    </location>
</feature>
<comment type="subcellular location">
    <subcellularLocation>
        <location evidence="2">Endoplasmic reticulum membrane</location>
        <topology evidence="2">Multi-pass membrane protein</topology>
    </subcellularLocation>
    <subcellularLocation>
        <location evidence="1">Endosome membrane</location>
        <topology evidence="1">Multi-pass membrane protein</topology>
    </subcellularLocation>
    <subcellularLocation>
        <location evidence="3">Golgi apparatus membrane</location>
        <topology evidence="3">Multi-pass membrane protein</topology>
    </subcellularLocation>
    <subcellularLocation>
        <location evidence="19">Postsynaptic cell membrane</location>
        <topology evidence="19">Multi-pass membrane protein</topology>
    </subcellularLocation>
    <subcellularLocation>
        <location evidence="20">Presynaptic cell membrane</location>
        <topology evidence="20">Multi-pass membrane protein</topology>
    </subcellularLocation>
</comment>
<sequence length="543" mass="62065">MPGTILENLSGRKLSVLVTLLLACQIVCFLVGLIAPSPARTQGMLSTICVDENPENDNINRWFTKKCPKVIVLSNKKSITGLQANNLVFAVQMPLYDLDFSRWQQNLVGILQIDIVYQTEQKIVEPIIELTLDARLAYSDKTPDGGTTPWQYYAHAEEKRYMECTFDNTAVIGEEREGYPYNCTMVPLFELGCLYHDYYLMNLRLPYSESKNTNLGKVEDVYLHTIHMNGGFTKIWVGLKTFFFPLIVGIMVWFWKRVHQLNRTPALLEYVLVSLGGTLAFLNLPIEYLSLTFEMPYMLLLSDIRQGIFYAMLLSFWLIFAGEHMLIQDHGERNTIKMYWKHLSTIVIGCLCLLVFDLCERGIQLVNPFYSIWVTPIGTNLALSFIILAGISASLYFFFLCYMIWRVFKNISVRRSILPSMSQARRLHYEGIIYRFNFLMLATVICAAVTVISFILSQVAEGQNKWDENMEVELTSAIHTGVYGMWNVYICAMLMLYAPSHKQWPNEPICGEGEEVEFSRLPADANASEISSLTTFAAKANIE</sequence>
<evidence type="ECO:0000256" key="1">
    <source>
        <dbReference type="ARBA" id="ARBA00004337"/>
    </source>
</evidence>
<evidence type="ECO:0000256" key="19">
    <source>
        <dbReference type="ARBA" id="ARBA00034104"/>
    </source>
</evidence>
<evidence type="ECO:0000256" key="6">
    <source>
        <dbReference type="ARBA" id="ARBA00022473"/>
    </source>
</evidence>
<evidence type="ECO:0000256" key="5">
    <source>
        <dbReference type="ARBA" id="ARBA00015887"/>
    </source>
</evidence>
<keyword evidence="11 21" id="KW-1133">Transmembrane helix</keyword>
<dbReference type="GO" id="GO:0016055">
    <property type="term" value="P:Wnt signaling pathway"/>
    <property type="evidence" value="ECO:0007669"/>
    <property type="project" value="UniProtKB-KW"/>
</dbReference>
<evidence type="ECO:0000256" key="12">
    <source>
        <dbReference type="ARBA" id="ARBA00023018"/>
    </source>
</evidence>
<keyword evidence="6" id="KW-0217">Developmental protein</keyword>
<evidence type="ECO:0000256" key="21">
    <source>
        <dbReference type="SAM" id="Phobius"/>
    </source>
</evidence>
<dbReference type="GO" id="GO:0010008">
    <property type="term" value="C:endosome membrane"/>
    <property type="evidence" value="ECO:0007669"/>
    <property type="project" value="UniProtKB-SubCell"/>
</dbReference>
<comment type="subunit">
    <text evidence="18">Interacts with wg; in the Golgi. Interacts with Vps35, a component of the retromer complex; wls stability is regulated by Vps35.</text>
</comment>
<keyword evidence="7" id="KW-0879">Wnt signaling pathway</keyword>
<feature type="transmembrane region" description="Helical" evidence="21">
    <location>
        <begin position="308"/>
        <end position="327"/>
    </location>
</feature>
<reference evidence="24" key="1">
    <citation type="submission" date="2022-01" db="EMBL/GenBank/DDBJ databases">
        <authorList>
            <person name="King R."/>
        </authorList>
    </citation>
    <scope>NUCLEOTIDE SEQUENCE</scope>
</reference>
<dbReference type="EMBL" id="OU896722">
    <property type="protein sequence ID" value="CAG9817913.1"/>
    <property type="molecule type" value="Genomic_DNA"/>
</dbReference>
<protein>
    <recommendedName>
        <fullName evidence="5">Protein wntless</fullName>
    </recommendedName>
</protein>
<dbReference type="Proteomes" id="UP001153737">
    <property type="component" value="Chromosome 16"/>
</dbReference>
<keyword evidence="15" id="KW-0628">Postsynaptic cell membrane</keyword>
<dbReference type="Pfam" id="PF21883">
    <property type="entry name" value="WLS_GOLD"/>
    <property type="match status" value="1"/>
</dbReference>
<dbReference type="PANTHER" id="PTHR13449">
    <property type="entry name" value="INTEGRAL MEMBRANE PROTEIN GPR177"/>
    <property type="match status" value="1"/>
</dbReference>
<feature type="transmembrane region" description="Helical" evidence="21">
    <location>
        <begin position="432"/>
        <end position="456"/>
    </location>
</feature>
<evidence type="ECO:0000256" key="16">
    <source>
        <dbReference type="ARBA" id="ARBA00023273"/>
    </source>
</evidence>
<feature type="transmembrane region" description="Helical" evidence="21">
    <location>
        <begin position="476"/>
        <end position="498"/>
    </location>
</feature>
<feature type="transmembrane region" description="Helical" evidence="21">
    <location>
        <begin position="339"/>
        <end position="356"/>
    </location>
</feature>
<evidence type="ECO:0000256" key="17">
    <source>
        <dbReference type="ARBA" id="ARBA00025339"/>
    </source>
</evidence>
<reference evidence="24" key="2">
    <citation type="submission" date="2022-10" db="EMBL/GenBank/DDBJ databases">
        <authorList>
            <consortium name="ENA_rothamsted_submissions"/>
            <consortium name="culmorum"/>
            <person name="King R."/>
        </authorList>
    </citation>
    <scope>NUCLEOTIDE SEQUENCE</scope>
</reference>
<comment type="function">
    <text evidence="17">A segment polarity gene required for wingless (wg)-dependent patterning processes, acting in both wg-sending cells and wg-target cells. In non-neuronal cells wls directs wg secretion. The wls traffic loop encompasses the Golgi, the cell surface, an endocytic compartment and a retrograde route leading back to the Golgi, and involves clathrin-mediated endocytosis and the retromer complex (a conserved protein complex consisting of Vps35 and Vps26). In neuronal cells (the larval motorneuron NMJ), the wg signal moves across the synapse via the release of wls-containing exosome-like vesicles. Postsynaptic wls is required for the trafficking of fz2 through the fz2-interacting protein Grip.</text>
</comment>
<evidence type="ECO:0000256" key="15">
    <source>
        <dbReference type="ARBA" id="ARBA00023257"/>
    </source>
</evidence>
<dbReference type="InterPro" id="IPR047843">
    <property type="entry name" value="WLS-like_TM"/>
</dbReference>
<evidence type="ECO:0000256" key="3">
    <source>
        <dbReference type="ARBA" id="ARBA00004653"/>
    </source>
</evidence>
<evidence type="ECO:0000256" key="9">
    <source>
        <dbReference type="ARBA" id="ARBA00022716"/>
    </source>
</evidence>
<keyword evidence="10" id="KW-0967">Endosome</keyword>
<evidence type="ECO:0000256" key="14">
    <source>
        <dbReference type="ARBA" id="ARBA00023136"/>
    </source>
</evidence>
<keyword evidence="8 21" id="KW-0812">Transmembrane</keyword>
<evidence type="ECO:0000256" key="10">
    <source>
        <dbReference type="ARBA" id="ARBA00022753"/>
    </source>
</evidence>
<evidence type="ECO:0000313" key="25">
    <source>
        <dbReference type="Proteomes" id="UP001153737"/>
    </source>
</evidence>
<dbReference type="InterPro" id="IPR053936">
    <property type="entry name" value="WLS_GOLD"/>
</dbReference>
<keyword evidence="25" id="KW-1185">Reference proteome</keyword>
<keyword evidence="9" id="KW-0709">Segmentation polarity protein</keyword>
<organism evidence="24 25">
    <name type="scientific">Phaedon cochleariae</name>
    <name type="common">Mustard beetle</name>
    <dbReference type="NCBI Taxonomy" id="80249"/>
    <lineage>
        <taxon>Eukaryota</taxon>
        <taxon>Metazoa</taxon>
        <taxon>Ecdysozoa</taxon>
        <taxon>Arthropoda</taxon>
        <taxon>Hexapoda</taxon>
        <taxon>Insecta</taxon>
        <taxon>Pterygota</taxon>
        <taxon>Neoptera</taxon>
        <taxon>Endopterygota</taxon>
        <taxon>Coleoptera</taxon>
        <taxon>Polyphaga</taxon>
        <taxon>Cucujiformia</taxon>
        <taxon>Chrysomeloidea</taxon>
        <taxon>Chrysomelidae</taxon>
        <taxon>Chrysomelinae</taxon>
        <taxon>Chrysomelini</taxon>
        <taxon>Phaedon</taxon>
    </lineage>
</organism>
<dbReference type="GO" id="GO:0000139">
    <property type="term" value="C:Golgi membrane"/>
    <property type="evidence" value="ECO:0007669"/>
    <property type="project" value="UniProtKB-SubCell"/>
</dbReference>
<proteinExistence type="inferred from homology"/>
<evidence type="ECO:0000256" key="4">
    <source>
        <dbReference type="ARBA" id="ARBA00008148"/>
    </source>
</evidence>
<evidence type="ECO:0000256" key="13">
    <source>
        <dbReference type="ARBA" id="ARBA00023034"/>
    </source>
</evidence>
<dbReference type="GO" id="GO:0017147">
    <property type="term" value="F:Wnt-protein binding"/>
    <property type="evidence" value="ECO:0007669"/>
    <property type="project" value="InterPro"/>
</dbReference>
<evidence type="ECO:0000259" key="22">
    <source>
        <dbReference type="Pfam" id="PF06664"/>
    </source>
</evidence>
<dbReference type="OrthoDB" id="5804250at2759"/>
<dbReference type="GO" id="GO:0045211">
    <property type="term" value="C:postsynaptic membrane"/>
    <property type="evidence" value="ECO:0007669"/>
    <property type="project" value="UniProtKB-SubCell"/>
</dbReference>
<evidence type="ECO:0000256" key="8">
    <source>
        <dbReference type="ARBA" id="ARBA00022692"/>
    </source>
</evidence>
<dbReference type="GO" id="GO:0006886">
    <property type="term" value="P:intracellular protein transport"/>
    <property type="evidence" value="ECO:0007669"/>
    <property type="project" value="TreeGrafter"/>
</dbReference>
<gene>
    <name evidence="24" type="ORF">PHAECO_LOCUS5277</name>
</gene>
<keyword evidence="14 21" id="KW-0472">Membrane</keyword>
<evidence type="ECO:0000256" key="2">
    <source>
        <dbReference type="ARBA" id="ARBA00004477"/>
    </source>
</evidence>
<dbReference type="PANTHER" id="PTHR13449:SF2">
    <property type="entry name" value="PROTEIN WNTLESS HOMOLOG"/>
    <property type="match status" value="1"/>
</dbReference>
<comment type="similarity">
    <text evidence="4">Belongs to the wntless family.</text>
</comment>
<dbReference type="GO" id="GO:0005789">
    <property type="term" value="C:endoplasmic reticulum membrane"/>
    <property type="evidence" value="ECO:0007669"/>
    <property type="project" value="UniProtKB-SubCell"/>
</dbReference>
<keyword evidence="16" id="KW-0966">Cell projection</keyword>
<feature type="transmembrane region" description="Helical" evidence="21">
    <location>
        <begin position="267"/>
        <end position="288"/>
    </location>
</feature>
<dbReference type="Pfam" id="PF06664">
    <property type="entry name" value="WLS-like_TM"/>
    <property type="match status" value="1"/>
</dbReference>
<evidence type="ECO:0000256" key="11">
    <source>
        <dbReference type="ARBA" id="ARBA00022989"/>
    </source>
</evidence>
<dbReference type="GO" id="GO:0042734">
    <property type="term" value="C:presynaptic membrane"/>
    <property type="evidence" value="ECO:0007669"/>
    <property type="project" value="UniProtKB-SubCell"/>
</dbReference>
<feature type="domain" description="Wntless-like transmembrane" evidence="22">
    <location>
        <begin position="229"/>
        <end position="501"/>
    </location>
</feature>
<evidence type="ECO:0000313" key="24">
    <source>
        <dbReference type="EMBL" id="CAG9817913.1"/>
    </source>
</evidence>
<dbReference type="GO" id="GO:0061355">
    <property type="term" value="P:Wnt protein secretion"/>
    <property type="evidence" value="ECO:0007669"/>
    <property type="project" value="TreeGrafter"/>
</dbReference>